<dbReference type="Gene3D" id="1.10.150.240">
    <property type="entry name" value="Putative phosphatase, domain 2"/>
    <property type="match status" value="1"/>
</dbReference>
<evidence type="ECO:0000313" key="2">
    <source>
        <dbReference type="Proteomes" id="UP001151518"/>
    </source>
</evidence>
<dbReference type="InterPro" id="IPR023198">
    <property type="entry name" value="PGP-like_dom2"/>
</dbReference>
<dbReference type="InterPro" id="IPR052898">
    <property type="entry name" value="ACAD10-like"/>
</dbReference>
<proteinExistence type="predicted"/>
<reference evidence="1" key="1">
    <citation type="submission" date="2022-07" db="EMBL/GenBank/DDBJ databases">
        <title>Phylogenomic reconstructions and comparative analyses of Kickxellomycotina fungi.</title>
        <authorList>
            <person name="Reynolds N.K."/>
            <person name="Stajich J.E."/>
            <person name="Barry K."/>
            <person name="Grigoriev I.V."/>
            <person name="Crous P."/>
            <person name="Smith M.E."/>
        </authorList>
    </citation>
    <scope>NUCLEOTIDE SEQUENCE</scope>
    <source>
        <strain evidence="1">NRRL 3115</strain>
    </source>
</reference>
<dbReference type="SFLD" id="SFLDG01129">
    <property type="entry name" value="C1.5:_HAD__Beta-PGM__Phosphata"/>
    <property type="match status" value="1"/>
</dbReference>
<protein>
    <recommendedName>
        <fullName evidence="3">Epoxide hydrolase</fullName>
    </recommendedName>
</protein>
<dbReference type="SUPFAM" id="SSF56784">
    <property type="entry name" value="HAD-like"/>
    <property type="match status" value="1"/>
</dbReference>
<dbReference type="PRINTS" id="PR00413">
    <property type="entry name" value="HADHALOGNASE"/>
</dbReference>
<dbReference type="CDD" id="cd02603">
    <property type="entry name" value="HAD_sEH-N_like"/>
    <property type="match status" value="1"/>
</dbReference>
<gene>
    <name evidence="1" type="ORF">GGI25_004517</name>
</gene>
<sequence length="250" mass="28265">MFSDSSTHDRIKAVIFDIGGVVVQSPFIAISQYEREHGLPANYINVALSKRGADGAFQRYERGEIGHDAFLDQWTDELNEVAENNAAYRRYLERRKLDVHMVLPQSTQINGGVLFAHMMEVAKTPNTCVVELIKWLRHSGYRVAALTNNFKSDATSGRMRDELFSTLFDEFVESTVVGLRKPDPRFYMHVCNKLEVRPTETVFLDDIGANLRAADRLGMSAVHVEIGREDEAVETVKKIVRARGIHAPKL</sequence>
<evidence type="ECO:0000313" key="1">
    <source>
        <dbReference type="EMBL" id="KAJ2673950.1"/>
    </source>
</evidence>
<dbReference type="GO" id="GO:0016791">
    <property type="term" value="F:phosphatase activity"/>
    <property type="evidence" value="ECO:0007669"/>
    <property type="project" value="UniProtKB-ARBA"/>
</dbReference>
<dbReference type="OrthoDB" id="1694274at2759"/>
<comment type="caution">
    <text evidence="1">The sequence shown here is derived from an EMBL/GenBank/DDBJ whole genome shotgun (WGS) entry which is preliminary data.</text>
</comment>
<dbReference type="PANTHER" id="PTHR47829">
    <property type="entry name" value="HYDROLASE, PUTATIVE (AFU_ORTHOLOGUE AFUA_1G12880)-RELATED"/>
    <property type="match status" value="1"/>
</dbReference>
<dbReference type="Gene3D" id="3.40.50.1000">
    <property type="entry name" value="HAD superfamily/HAD-like"/>
    <property type="match status" value="1"/>
</dbReference>
<name>A0A9W8KXB8_9FUNG</name>
<dbReference type="NCBIfam" id="TIGR01509">
    <property type="entry name" value="HAD-SF-IA-v3"/>
    <property type="match status" value="1"/>
</dbReference>
<organism evidence="1 2">
    <name type="scientific">Coemansia spiralis</name>
    <dbReference type="NCBI Taxonomy" id="417178"/>
    <lineage>
        <taxon>Eukaryota</taxon>
        <taxon>Fungi</taxon>
        <taxon>Fungi incertae sedis</taxon>
        <taxon>Zoopagomycota</taxon>
        <taxon>Kickxellomycotina</taxon>
        <taxon>Kickxellomycetes</taxon>
        <taxon>Kickxellales</taxon>
        <taxon>Kickxellaceae</taxon>
        <taxon>Coemansia</taxon>
    </lineage>
</organism>
<evidence type="ECO:0008006" key="3">
    <source>
        <dbReference type="Google" id="ProtNLM"/>
    </source>
</evidence>
<dbReference type="AlphaFoldDB" id="A0A9W8KXB8"/>
<dbReference type="PANTHER" id="PTHR47829:SF1">
    <property type="entry name" value="HAD FAMILY PHOSPHATASE"/>
    <property type="match status" value="1"/>
</dbReference>
<dbReference type="InterPro" id="IPR036412">
    <property type="entry name" value="HAD-like_sf"/>
</dbReference>
<accession>A0A9W8KXB8</accession>
<dbReference type="EMBL" id="JANBTW010000062">
    <property type="protein sequence ID" value="KAJ2673950.1"/>
    <property type="molecule type" value="Genomic_DNA"/>
</dbReference>
<dbReference type="Proteomes" id="UP001151518">
    <property type="component" value="Unassembled WGS sequence"/>
</dbReference>
<dbReference type="InterPro" id="IPR006439">
    <property type="entry name" value="HAD-SF_hydro_IA"/>
</dbReference>
<dbReference type="Pfam" id="PF00702">
    <property type="entry name" value="Hydrolase"/>
    <property type="match status" value="1"/>
</dbReference>
<dbReference type="SFLD" id="SFLDS00003">
    <property type="entry name" value="Haloacid_Dehalogenase"/>
    <property type="match status" value="1"/>
</dbReference>
<dbReference type="InterPro" id="IPR023214">
    <property type="entry name" value="HAD_sf"/>
</dbReference>